<organism evidence="1 2">
    <name type="scientific">Fimbriimonas ginsengisoli Gsoil 348</name>
    <dbReference type="NCBI Taxonomy" id="661478"/>
    <lineage>
        <taxon>Bacteria</taxon>
        <taxon>Bacillati</taxon>
        <taxon>Armatimonadota</taxon>
        <taxon>Fimbriimonadia</taxon>
        <taxon>Fimbriimonadales</taxon>
        <taxon>Fimbriimonadaceae</taxon>
        <taxon>Fimbriimonas</taxon>
    </lineage>
</organism>
<accession>A0A068NSE7</accession>
<proteinExistence type="predicted"/>
<dbReference type="STRING" id="661478.OP10G_2998"/>
<dbReference type="PANTHER" id="PTHR30093">
    <property type="entry name" value="GENERAL SECRETION PATHWAY PROTEIN G"/>
    <property type="match status" value="1"/>
</dbReference>
<dbReference type="AlphaFoldDB" id="A0A068NSE7"/>
<dbReference type="SUPFAM" id="SSF54523">
    <property type="entry name" value="Pili subunits"/>
    <property type="match status" value="1"/>
</dbReference>
<dbReference type="RefSeq" id="WP_025229663.1">
    <property type="nucleotide sequence ID" value="NZ_CP007139.1"/>
</dbReference>
<dbReference type="HOGENOM" id="CLU_1003808_0_0_0"/>
<dbReference type="Gene3D" id="3.30.700.10">
    <property type="entry name" value="Glycoprotein, Type 4 Pilin"/>
    <property type="match status" value="1"/>
</dbReference>
<dbReference type="EMBL" id="CP007139">
    <property type="protein sequence ID" value="AIE86366.1"/>
    <property type="molecule type" value="Genomic_DNA"/>
</dbReference>
<dbReference type="InterPro" id="IPR045584">
    <property type="entry name" value="Pilin-like"/>
</dbReference>
<name>A0A068NSE7_FIMGI</name>
<dbReference type="Proteomes" id="UP000027982">
    <property type="component" value="Chromosome"/>
</dbReference>
<evidence type="ECO:0000313" key="1">
    <source>
        <dbReference type="EMBL" id="AIE86366.1"/>
    </source>
</evidence>
<dbReference type="NCBIfam" id="TIGR02532">
    <property type="entry name" value="IV_pilin_GFxxxE"/>
    <property type="match status" value="1"/>
</dbReference>
<sequence>MSHRATFRRGFTIMELLAVIAIIAILAAILFPVFARAKDSGLKTTAMAQAKQLGTSMIMYLEQADNKLLPSTNYTAPEGSPERLWTTVLEPMVKSEKVFIAPGSDGKFASSWDLRGWQTIGYNSSTAYDHSQGCKDNAAEDCVAFKSVAGFDKQDQPSNMALFALTPGGEVSDKYLGYEFSPYNGTPHPENPALSPPLASDRDLIKELGPSGLPPEKLKPIYARYLKTGSDDGVSFVIFGDGHAKDYSAKKINDVNTGIVWRLR</sequence>
<evidence type="ECO:0000313" key="2">
    <source>
        <dbReference type="Proteomes" id="UP000027982"/>
    </source>
</evidence>
<evidence type="ECO:0008006" key="3">
    <source>
        <dbReference type="Google" id="ProtNLM"/>
    </source>
</evidence>
<dbReference type="InterPro" id="IPR012902">
    <property type="entry name" value="N_methyl_site"/>
</dbReference>
<dbReference type="KEGG" id="fgi:OP10G_2998"/>
<dbReference type="eggNOG" id="COG2165">
    <property type="taxonomic scope" value="Bacteria"/>
</dbReference>
<gene>
    <name evidence="1" type="ORF">OP10G_2998</name>
</gene>
<reference evidence="1 2" key="1">
    <citation type="journal article" date="2014" name="PLoS ONE">
        <title>The first complete genome sequence of the class fimbriimonadia in the phylum armatimonadetes.</title>
        <authorList>
            <person name="Hu Z.Y."/>
            <person name="Wang Y.Z."/>
            <person name="Im W.T."/>
            <person name="Wang S.Y."/>
            <person name="Zhao G.P."/>
            <person name="Zheng H.J."/>
            <person name="Quan Z.X."/>
        </authorList>
    </citation>
    <scope>NUCLEOTIDE SEQUENCE [LARGE SCALE GENOMIC DNA]</scope>
    <source>
        <strain evidence="1">Gsoil 348</strain>
    </source>
</reference>
<keyword evidence="2" id="KW-1185">Reference proteome</keyword>
<dbReference type="Pfam" id="PF07963">
    <property type="entry name" value="N_methyl"/>
    <property type="match status" value="1"/>
</dbReference>
<protein>
    <recommendedName>
        <fullName evidence="3">Prepilin-type N-terminal cleavage/methylation domain-containing protein</fullName>
    </recommendedName>
</protein>